<accession>A0A1K0JN18</accession>
<dbReference type="EMBL" id="FMSH01000472">
    <property type="protein sequence ID" value="SCU94065.1"/>
    <property type="molecule type" value="Genomic_DNA"/>
</dbReference>
<feature type="signal peptide" evidence="2">
    <location>
        <begin position="1"/>
        <end position="25"/>
    </location>
</feature>
<evidence type="ECO:0000256" key="1">
    <source>
        <dbReference type="ARBA" id="ARBA00006987"/>
    </source>
</evidence>
<proteinExistence type="inferred from homology"/>
<dbReference type="InterPro" id="IPR042100">
    <property type="entry name" value="Bug_dom1"/>
</dbReference>
<organism evidence="3">
    <name type="scientific">Cupriavidus necator</name>
    <name type="common">Alcaligenes eutrophus</name>
    <name type="synonym">Ralstonia eutropha</name>
    <dbReference type="NCBI Taxonomy" id="106590"/>
    <lineage>
        <taxon>Bacteria</taxon>
        <taxon>Pseudomonadati</taxon>
        <taxon>Pseudomonadota</taxon>
        <taxon>Betaproteobacteria</taxon>
        <taxon>Burkholderiales</taxon>
        <taxon>Burkholderiaceae</taxon>
        <taxon>Cupriavidus</taxon>
    </lineage>
</organism>
<evidence type="ECO:0008006" key="4">
    <source>
        <dbReference type="Google" id="ProtNLM"/>
    </source>
</evidence>
<dbReference type="InterPro" id="IPR005064">
    <property type="entry name" value="BUG"/>
</dbReference>
<dbReference type="PIRSF" id="PIRSF017082">
    <property type="entry name" value="YflP"/>
    <property type="match status" value="1"/>
</dbReference>
<protein>
    <recommendedName>
        <fullName evidence="4">Tripartite tricarboxylate transporter substrate binding protein</fullName>
    </recommendedName>
</protein>
<comment type="similarity">
    <text evidence="1">Belongs to the UPF0065 (bug) family.</text>
</comment>
<dbReference type="AlphaFoldDB" id="A0A1K0JN18"/>
<evidence type="ECO:0000256" key="2">
    <source>
        <dbReference type="SAM" id="SignalP"/>
    </source>
</evidence>
<feature type="chain" id="PRO_5013221792" description="Tripartite tricarboxylate transporter substrate binding protein" evidence="2">
    <location>
        <begin position="26"/>
        <end position="323"/>
    </location>
</feature>
<dbReference type="PANTHER" id="PTHR42928">
    <property type="entry name" value="TRICARBOXYLATE-BINDING PROTEIN"/>
    <property type="match status" value="1"/>
</dbReference>
<dbReference type="PANTHER" id="PTHR42928:SF5">
    <property type="entry name" value="BLR1237 PROTEIN"/>
    <property type="match status" value="1"/>
</dbReference>
<dbReference type="CDD" id="cd07012">
    <property type="entry name" value="PBP2_Bug_TTT"/>
    <property type="match status" value="1"/>
</dbReference>
<reference evidence="3" key="1">
    <citation type="submission" date="2016-09" db="EMBL/GenBank/DDBJ databases">
        <authorList>
            <person name="Capua I."/>
            <person name="De Benedictis P."/>
            <person name="Joannis T."/>
            <person name="Lombin L.H."/>
            <person name="Cattoli G."/>
        </authorList>
    </citation>
    <scope>NUCLEOTIDE SEQUENCE</scope>
    <source>
        <strain evidence="3">B9</strain>
    </source>
</reference>
<name>A0A1K0JN18_CUPNE</name>
<evidence type="ECO:0000313" key="3">
    <source>
        <dbReference type="EMBL" id="SCU94065.1"/>
    </source>
</evidence>
<dbReference type="Pfam" id="PF03401">
    <property type="entry name" value="TctC"/>
    <property type="match status" value="1"/>
</dbReference>
<sequence length="323" mass="34481">MVRLYRTLALAALMVPILWSSPASAQAQWPARPIRMVVPFPPGGSSDILGRLIAERMARVLKANIVVEDKPGGTTQVGTEFVANAAPDGYTMLLGAASAFTVLPNLRKLPFSLDSFQPVGGVADYIAVMAVSKELPVNTLAEFIAYARQHPGKLTFGTAGEASAGHVYAGTLAQEAGLKLMHVPYRGSALAVNAAVAGDVDFVIDGAAVAMIKAGRLKPLATFYRSRHPELPSVPTLKEAGVEITTASGSGWGILVPRDTPKDITDRLERALRQVLSETDIQAVMLKANSVASWQPPEEFRRGLLADQKFYRQLLPAIGIKGE</sequence>
<keyword evidence="2" id="KW-0732">Signal</keyword>
<dbReference type="Gene3D" id="3.40.190.10">
    <property type="entry name" value="Periplasmic binding protein-like II"/>
    <property type="match status" value="1"/>
</dbReference>
<dbReference type="Gene3D" id="3.40.190.150">
    <property type="entry name" value="Bordetella uptake gene, domain 1"/>
    <property type="match status" value="1"/>
</dbReference>
<gene>
    <name evidence="3" type="ORF">CNECB9_5230023</name>
</gene>
<dbReference type="SUPFAM" id="SSF53850">
    <property type="entry name" value="Periplasmic binding protein-like II"/>
    <property type="match status" value="1"/>
</dbReference>